<gene>
    <name evidence="2" type="ORF">BGCPKDLD_5211</name>
</gene>
<evidence type="ECO:0000256" key="1">
    <source>
        <dbReference type="SAM" id="MobiDB-lite"/>
    </source>
</evidence>
<feature type="region of interest" description="Disordered" evidence="1">
    <location>
        <begin position="62"/>
        <end position="90"/>
    </location>
</feature>
<organism evidence="2 3">
    <name type="scientific">Methylorubrum suomiense</name>
    <dbReference type="NCBI Taxonomy" id="144191"/>
    <lineage>
        <taxon>Bacteria</taxon>
        <taxon>Pseudomonadati</taxon>
        <taxon>Pseudomonadota</taxon>
        <taxon>Alphaproteobacteria</taxon>
        <taxon>Hyphomicrobiales</taxon>
        <taxon>Methylobacteriaceae</taxon>
        <taxon>Methylorubrum</taxon>
    </lineage>
</organism>
<protein>
    <recommendedName>
        <fullName evidence="4">Secreted protein</fullName>
    </recommendedName>
</protein>
<keyword evidence="3" id="KW-1185">Reference proteome</keyword>
<evidence type="ECO:0000313" key="2">
    <source>
        <dbReference type="EMBL" id="GJE78594.1"/>
    </source>
</evidence>
<reference evidence="2" key="2">
    <citation type="submission" date="2021-08" db="EMBL/GenBank/DDBJ databases">
        <authorList>
            <person name="Tani A."/>
            <person name="Ola A."/>
            <person name="Ogura Y."/>
            <person name="Katsura K."/>
            <person name="Hayashi T."/>
        </authorList>
    </citation>
    <scope>NUCLEOTIDE SEQUENCE</scope>
    <source>
        <strain evidence="2">DSM 14458</strain>
    </source>
</reference>
<evidence type="ECO:0008006" key="4">
    <source>
        <dbReference type="Google" id="ProtNLM"/>
    </source>
</evidence>
<proteinExistence type="predicted"/>
<sequence>MTALSGVRISWLIEARKSVLARFARSASALAASATALASESAISATLRAVVSSVRPITREVRPEASASTRPMAVIQRMPPSLSGTRNSVV</sequence>
<name>A0ABQ4V5F6_9HYPH</name>
<dbReference type="EMBL" id="BPRE01000028">
    <property type="protein sequence ID" value="GJE78594.1"/>
    <property type="molecule type" value="Genomic_DNA"/>
</dbReference>
<dbReference type="Proteomes" id="UP001055093">
    <property type="component" value="Unassembled WGS sequence"/>
</dbReference>
<reference evidence="2" key="1">
    <citation type="journal article" date="2021" name="Front. Microbiol.">
        <title>Comprehensive Comparative Genomics and Phenotyping of Methylobacterium Species.</title>
        <authorList>
            <person name="Alessa O."/>
            <person name="Ogura Y."/>
            <person name="Fujitani Y."/>
            <person name="Takami H."/>
            <person name="Hayashi T."/>
            <person name="Sahin N."/>
            <person name="Tani A."/>
        </authorList>
    </citation>
    <scope>NUCLEOTIDE SEQUENCE</scope>
    <source>
        <strain evidence="2">DSM 14458</strain>
    </source>
</reference>
<evidence type="ECO:0000313" key="3">
    <source>
        <dbReference type="Proteomes" id="UP001055093"/>
    </source>
</evidence>
<accession>A0ABQ4V5F6</accession>
<comment type="caution">
    <text evidence="2">The sequence shown here is derived from an EMBL/GenBank/DDBJ whole genome shotgun (WGS) entry which is preliminary data.</text>
</comment>